<accession>A0A0D0KBB7</accession>
<dbReference type="PANTHER" id="PTHR40691">
    <property type="entry name" value="(NA+)-NQR MATURATION NQRM"/>
    <property type="match status" value="1"/>
</dbReference>
<dbReference type="PANTHER" id="PTHR40691:SF3">
    <property type="entry name" value="(NA+)-NQR MATURATION NQRM"/>
    <property type="match status" value="1"/>
</dbReference>
<dbReference type="OrthoDB" id="5296227at2"/>
<dbReference type="Pfam" id="PF04400">
    <property type="entry name" value="NqrM"/>
    <property type="match status" value="1"/>
</dbReference>
<name>A0A0D0KBB7_9PSED</name>
<evidence type="ECO:0000313" key="2">
    <source>
        <dbReference type="Proteomes" id="UP000032068"/>
    </source>
</evidence>
<evidence type="ECO:0000313" key="1">
    <source>
        <dbReference type="EMBL" id="KIP96561.1"/>
    </source>
</evidence>
<dbReference type="RefSeq" id="WP_042555612.1">
    <property type="nucleotide sequence ID" value="NZ_JXQW01000062.1"/>
</dbReference>
<dbReference type="InterPro" id="IPR007495">
    <property type="entry name" value="NqrM"/>
</dbReference>
<reference evidence="1 2" key="1">
    <citation type="submission" date="2014-12" db="EMBL/GenBank/DDBJ databases">
        <title>16Stimator: statistical estimation of ribosomal gene copy numbers from draft genome assemblies.</title>
        <authorList>
            <person name="Perisin M.A."/>
            <person name="Vetter M."/>
            <person name="Gilbert J.A."/>
            <person name="Bergelson J."/>
        </authorList>
    </citation>
    <scope>NUCLEOTIDE SEQUENCE [LARGE SCALE GENOMIC DNA]</scope>
    <source>
        <strain evidence="1 2">MEJ086</strain>
    </source>
</reference>
<sequence length="77" mass="8129">MTFVIVFLVMLTVVGLMAVGVMMGRKPIAGSCGGIANLGIEKKCSICGDDRELCEEVTRSNEDKGASGVQSFDASKR</sequence>
<dbReference type="EMBL" id="JXQW01000062">
    <property type="protein sequence ID" value="KIP96561.1"/>
    <property type="molecule type" value="Genomic_DNA"/>
</dbReference>
<organism evidence="1 2">
    <name type="scientific">Pseudomonas fulva</name>
    <dbReference type="NCBI Taxonomy" id="47880"/>
    <lineage>
        <taxon>Bacteria</taxon>
        <taxon>Pseudomonadati</taxon>
        <taxon>Pseudomonadota</taxon>
        <taxon>Gammaproteobacteria</taxon>
        <taxon>Pseudomonadales</taxon>
        <taxon>Pseudomonadaceae</taxon>
        <taxon>Pseudomonas</taxon>
    </lineage>
</organism>
<comment type="caution">
    <text evidence="1">The sequence shown here is derived from an EMBL/GenBank/DDBJ whole genome shotgun (WGS) entry which is preliminary data.</text>
</comment>
<protein>
    <submittedName>
        <fullName evidence="1">ApbE family protein</fullName>
    </submittedName>
</protein>
<gene>
    <name evidence="1" type="ORF">RU08_20000</name>
</gene>
<dbReference type="AlphaFoldDB" id="A0A0D0KBB7"/>
<proteinExistence type="predicted"/>
<dbReference type="Proteomes" id="UP000032068">
    <property type="component" value="Unassembled WGS sequence"/>
</dbReference>